<proteinExistence type="predicted"/>
<reference evidence="1 2" key="1">
    <citation type="submission" date="2021-01" db="EMBL/GenBank/DDBJ databases">
        <title>Genomic Encyclopedia of Type Strains, Phase IV (KMG-IV): sequencing the most valuable type-strain genomes for metagenomic binning, comparative biology and taxonomic classification.</title>
        <authorList>
            <person name="Goeker M."/>
        </authorList>
    </citation>
    <scope>NUCLEOTIDE SEQUENCE [LARGE SCALE GENOMIC DNA]</scope>
    <source>
        <strain evidence="1 2">DSM 105453</strain>
    </source>
</reference>
<organism evidence="1 2">
    <name type="scientific">Siminovitchia thermophila</name>
    <dbReference type="NCBI Taxonomy" id="1245522"/>
    <lineage>
        <taxon>Bacteria</taxon>
        <taxon>Bacillati</taxon>
        <taxon>Bacillota</taxon>
        <taxon>Bacilli</taxon>
        <taxon>Bacillales</taxon>
        <taxon>Bacillaceae</taxon>
        <taxon>Siminovitchia</taxon>
    </lineage>
</organism>
<evidence type="ECO:0000313" key="2">
    <source>
        <dbReference type="Proteomes" id="UP000823485"/>
    </source>
</evidence>
<gene>
    <name evidence="1" type="ORF">JOC94_001033</name>
</gene>
<name>A0ABS2R616_9BACI</name>
<protein>
    <submittedName>
        <fullName evidence="1">Uncharacterized protein</fullName>
    </submittedName>
</protein>
<sequence length="61" mass="6826">MIDHAPLSPGGKNFKEKHNDNGSILKAKMTKWLGQCIKSAFKTNSSLTRDLQISFIHPMVN</sequence>
<dbReference type="EMBL" id="JAFBFH010000005">
    <property type="protein sequence ID" value="MBM7714061.1"/>
    <property type="molecule type" value="Genomic_DNA"/>
</dbReference>
<accession>A0ABS2R616</accession>
<comment type="caution">
    <text evidence="1">The sequence shown here is derived from an EMBL/GenBank/DDBJ whole genome shotgun (WGS) entry which is preliminary data.</text>
</comment>
<keyword evidence="2" id="KW-1185">Reference proteome</keyword>
<dbReference type="Proteomes" id="UP000823485">
    <property type="component" value="Unassembled WGS sequence"/>
</dbReference>
<evidence type="ECO:0000313" key="1">
    <source>
        <dbReference type="EMBL" id="MBM7714061.1"/>
    </source>
</evidence>